<protein>
    <submittedName>
        <fullName evidence="2">Uncharacterized protein LOC110344880</fullName>
    </submittedName>
</protein>
<dbReference type="AlphaFoldDB" id="A0AAX6RJG8"/>
<dbReference type="Proteomes" id="UP000694906">
    <property type="component" value="Unplaced"/>
</dbReference>
<dbReference type="GeneID" id="110344880"/>
<dbReference type="RefSeq" id="XP_021096104.1">
    <property type="nucleotide sequence ID" value="XM_021240445.1"/>
</dbReference>
<keyword evidence="1" id="KW-1185">Reference proteome</keyword>
<evidence type="ECO:0000313" key="2">
    <source>
        <dbReference type="RefSeq" id="XP_021096104.1"/>
    </source>
</evidence>
<evidence type="ECO:0000313" key="1">
    <source>
        <dbReference type="Proteomes" id="UP000694906"/>
    </source>
</evidence>
<sequence length="226" mass="25423">MQSLLRTHLGPTRSPRPPFFPTAQMKKTRTCFVSSFATPTRQWRTAVKPPVGHQQFVPSLFPLTSSPQPLPSCLALQLMTSASYPFFLLHTHIKLLEALILSLSFPYPNVSGFRSTLLAVLTILCSGPPGLLLYDCSLCPLTPVHNQPPPDSAPSTPPPCGPTFQHMDLCWYPHHSDGYIFCLNRRSFLLRRQSCLLYFNVSCQTAFKEKKATVYQILNLQIHRTP</sequence>
<reference evidence="2" key="1">
    <citation type="submission" date="2025-08" db="UniProtKB">
        <authorList>
            <consortium name="RefSeq"/>
        </authorList>
    </citation>
    <scope>IDENTIFICATION</scope>
</reference>
<organism evidence="1 2">
    <name type="scientific">Heterocephalus glaber</name>
    <name type="common">Naked mole rat</name>
    <dbReference type="NCBI Taxonomy" id="10181"/>
    <lineage>
        <taxon>Eukaryota</taxon>
        <taxon>Metazoa</taxon>
        <taxon>Chordata</taxon>
        <taxon>Craniata</taxon>
        <taxon>Vertebrata</taxon>
        <taxon>Euteleostomi</taxon>
        <taxon>Mammalia</taxon>
        <taxon>Eutheria</taxon>
        <taxon>Euarchontoglires</taxon>
        <taxon>Glires</taxon>
        <taxon>Rodentia</taxon>
        <taxon>Hystricomorpha</taxon>
        <taxon>Bathyergidae</taxon>
        <taxon>Heterocephalus</taxon>
    </lineage>
</organism>
<gene>
    <name evidence="2" type="primary">LOC110344880</name>
</gene>
<name>A0AAX6RJG8_HETGA</name>
<proteinExistence type="predicted"/>
<accession>A0AAX6RJG8</accession>